<feature type="transmembrane region" description="Helical" evidence="2">
    <location>
        <begin position="127"/>
        <end position="150"/>
    </location>
</feature>
<keyword evidence="4" id="KW-1185">Reference proteome</keyword>
<evidence type="ECO:0000313" key="4">
    <source>
        <dbReference type="Proteomes" id="UP000582016"/>
    </source>
</evidence>
<keyword evidence="2" id="KW-0472">Membrane</keyword>
<protein>
    <submittedName>
        <fullName evidence="3">Uncharacterized protein</fullName>
    </submittedName>
</protein>
<dbReference type="AlphaFoldDB" id="A0A8H5JXC7"/>
<comment type="caution">
    <text evidence="3">The sequence shown here is derived from an EMBL/GenBank/DDBJ whole genome shotgun (WGS) entry which is preliminary data.</text>
</comment>
<feature type="compositionally biased region" description="Pro residues" evidence="1">
    <location>
        <begin position="180"/>
        <end position="197"/>
    </location>
</feature>
<sequence>MVQDKFQLNVHPWREVLLMRATGYPLCITSILRFTFAIYAIGRRRAEYNYSFQHRDSNGPGIFAYPQPVSSERYVDYGLAQFDSQAYAVESLLNVYMTLSLFDWFPSWVFARYRGNPVWTNGWTSRVAILAHALVPAVHLALAITCQVLFTDLVHNWLSSPRIKDLLDRWEELDRQPWGPNTPPPSDLPPPPPPPPRGDYISKNPKELEIDPVVTCILAFVVLSAIDVFIRWVKILTLRVVPTSWRFPDSITTCHRSVLSESPHFLEEDRREWDGPIAAMFEKQQSRRLSFGRPTTQPVAQSSGNANTTPSILPSHGLLNPPGNVPLAPILLRDGLRIPREYHRLFLHYFVGYMQWEVVLGFATIELVLNTTYLLLLQRSNRVCNR</sequence>
<proteinExistence type="predicted"/>
<evidence type="ECO:0000256" key="1">
    <source>
        <dbReference type="SAM" id="MobiDB-lite"/>
    </source>
</evidence>
<gene>
    <name evidence="3" type="ORF">FPHYL_5116</name>
</gene>
<accession>A0A8H5JXC7</accession>
<keyword evidence="2" id="KW-1133">Transmembrane helix</keyword>
<feature type="transmembrane region" description="Helical" evidence="2">
    <location>
        <begin position="23"/>
        <end position="42"/>
    </location>
</feature>
<keyword evidence="2" id="KW-0812">Transmembrane</keyword>
<dbReference type="EMBL" id="JAAOAQ010000165">
    <property type="protein sequence ID" value="KAF5563625.1"/>
    <property type="molecule type" value="Genomic_DNA"/>
</dbReference>
<feature type="transmembrane region" description="Helical" evidence="2">
    <location>
        <begin position="346"/>
        <end position="369"/>
    </location>
</feature>
<feature type="region of interest" description="Disordered" evidence="1">
    <location>
        <begin position="176"/>
        <end position="202"/>
    </location>
</feature>
<organism evidence="3 4">
    <name type="scientific">Fusarium phyllophilum</name>
    <dbReference type="NCBI Taxonomy" id="47803"/>
    <lineage>
        <taxon>Eukaryota</taxon>
        <taxon>Fungi</taxon>
        <taxon>Dikarya</taxon>
        <taxon>Ascomycota</taxon>
        <taxon>Pezizomycotina</taxon>
        <taxon>Sordariomycetes</taxon>
        <taxon>Hypocreomycetidae</taxon>
        <taxon>Hypocreales</taxon>
        <taxon>Nectriaceae</taxon>
        <taxon>Fusarium</taxon>
        <taxon>Fusarium fujikuroi species complex</taxon>
    </lineage>
</organism>
<evidence type="ECO:0000256" key="2">
    <source>
        <dbReference type="SAM" id="Phobius"/>
    </source>
</evidence>
<dbReference type="OrthoDB" id="5067799at2759"/>
<feature type="transmembrane region" description="Helical" evidence="2">
    <location>
        <begin position="212"/>
        <end position="230"/>
    </location>
</feature>
<evidence type="ECO:0000313" key="3">
    <source>
        <dbReference type="EMBL" id="KAF5563625.1"/>
    </source>
</evidence>
<name>A0A8H5JXC7_9HYPO</name>
<reference evidence="3 4" key="1">
    <citation type="submission" date="2020-05" db="EMBL/GenBank/DDBJ databases">
        <title>Identification and distribution of gene clusters putatively required for synthesis of sphingolipid metabolism inhibitors in phylogenetically diverse species of the filamentous fungus Fusarium.</title>
        <authorList>
            <person name="Kim H.-S."/>
            <person name="Busman M."/>
            <person name="Brown D.W."/>
            <person name="Divon H."/>
            <person name="Uhlig S."/>
            <person name="Proctor R.H."/>
        </authorList>
    </citation>
    <scope>NUCLEOTIDE SEQUENCE [LARGE SCALE GENOMIC DNA]</scope>
    <source>
        <strain evidence="3 4">NRRL 13617</strain>
    </source>
</reference>
<dbReference type="Proteomes" id="UP000582016">
    <property type="component" value="Unassembled WGS sequence"/>
</dbReference>